<keyword evidence="3 4" id="KW-0479">Metal-binding</keyword>
<comment type="similarity">
    <text evidence="1">Belongs to the GTP cyclohydrolase I type 2/NIF3 family.</text>
</comment>
<dbReference type="AlphaFoldDB" id="A0A4Q0I6R1"/>
<dbReference type="Pfam" id="PF01784">
    <property type="entry name" value="DUF34_NIF3"/>
    <property type="match status" value="1"/>
</dbReference>
<feature type="binding site" evidence="4">
    <location>
        <position position="63"/>
    </location>
    <ligand>
        <name>a divalent metal cation</name>
        <dbReference type="ChEBI" id="CHEBI:60240"/>
        <label>1</label>
    </ligand>
</feature>
<dbReference type="GO" id="GO:0005737">
    <property type="term" value="C:cytoplasm"/>
    <property type="evidence" value="ECO:0007669"/>
    <property type="project" value="TreeGrafter"/>
</dbReference>
<sequence>MKASDLKEYVIGLFDETKLTVEGEFGFYVDDTLEIKKIGYATNLTPETVKSAVMQGVNLIISHHDAWEFIYGMKDYCIDALKKYNISHFYFHMPLDDADFGTNVSFMNRIGLYNLDKVNLQSGHFYCGRIGELEKPIDFEVLISKVEDILGEKVKSWKNNDRKIKKIGFMSGAGHMTSDIKEHVEHNCDVLITGEKTLYTVQYCEFAGINLIVGSHTYTEIFGVQSLCEKIKDGYPDIDIIRLNEEHKE</sequence>
<dbReference type="InterPro" id="IPR002678">
    <property type="entry name" value="DUF34/NIF3"/>
</dbReference>
<feature type="binding site" evidence="4">
    <location>
        <position position="220"/>
    </location>
    <ligand>
        <name>a divalent metal cation</name>
        <dbReference type="ChEBI" id="CHEBI:60240"/>
        <label>1</label>
    </ligand>
</feature>
<dbReference type="Gene3D" id="3.40.1390.30">
    <property type="entry name" value="NIF3 (NGG1p interacting factor 3)-like"/>
    <property type="match status" value="2"/>
</dbReference>
<comment type="caution">
    <text evidence="5">The sequence shown here is derived from an EMBL/GenBank/DDBJ whole genome shotgun (WGS) entry which is preliminary data.</text>
</comment>
<feature type="binding site" evidence="4">
    <location>
        <position position="64"/>
    </location>
    <ligand>
        <name>a divalent metal cation</name>
        <dbReference type="ChEBI" id="CHEBI:60240"/>
        <label>2</label>
    </ligand>
</feature>
<accession>A0A4Q0I6R1</accession>
<dbReference type="RefSeq" id="WP_069193346.1">
    <property type="nucleotide sequence ID" value="NZ_RLII01000003.1"/>
</dbReference>
<evidence type="ECO:0000256" key="3">
    <source>
        <dbReference type="ARBA" id="ARBA00022723"/>
    </source>
</evidence>
<evidence type="ECO:0000256" key="2">
    <source>
        <dbReference type="ARBA" id="ARBA00022112"/>
    </source>
</evidence>
<proteinExistence type="inferred from homology"/>
<name>A0A4Q0I6R1_9FIRM</name>
<dbReference type="Proteomes" id="UP000289166">
    <property type="component" value="Unassembled WGS sequence"/>
</dbReference>
<keyword evidence="6" id="KW-1185">Reference proteome</keyword>
<dbReference type="InterPro" id="IPR036069">
    <property type="entry name" value="DUF34/NIF3_sf"/>
</dbReference>
<gene>
    <name evidence="5" type="ORF">EFD62_04340</name>
</gene>
<feature type="binding site" evidence="4">
    <location>
        <position position="96"/>
    </location>
    <ligand>
        <name>a divalent metal cation</name>
        <dbReference type="ChEBI" id="CHEBI:60240"/>
        <label>1</label>
    </ligand>
</feature>
<evidence type="ECO:0000256" key="1">
    <source>
        <dbReference type="ARBA" id="ARBA00006964"/>
    </source>
</evidence>
<dbReference type="SUPFAM" id="SSF102705">
    <property type="entry name" value="NIF3 (NGG1p interacting factor 3)-like"/>
    <property type="match status" value="1"/>
</dbReference>
<evidence type="ECO:0000256" key="4">
    <source>
        <dbReference type="PIRSR" id="PIRSR602678-1"/>
    </source>
</evidence>
<dbReference type="OrthoDB" id="9792792at2"/>
<dbReference type="PANTHER" id="PTHR13799">
    <property type="entry name" value="NGG1 INTERACTING FACTOR 3"/>
    <property type="match status" value="1"/>
</dbReference>
<evidence type="ECO:0000313" key="6">
    <source>
        <dbReference type="Proteomes" id="UP000289166"/>
    </source>
</evidence>
<dbReference type="GO" id="GO:0046872">
    <property type="term" value="F:metal ion binding"/>
    <property type="evidence" value="ECO:0007669"/>
    <property type="project" value="UniProtKB-KW"/>
</dbReference>
<protein>
    <recommendedName>
        <fullName evidence="2">GTP cyclohydrolase 1 type 2 homolog</fullName>
    </recommendedName>
</protein>
<reference evidence="6" key="1">
    <citation type="submission" date="2018-11" db="EMBL/GenBank/DDBJ databases">
        <title>Genome sequencing of a novel mesophilic and cellulolytic organism within the genus Hungateiclostridium.</title>
        <authorList>
            <person name="Rettenmaier R."/>
            <person name="Liebl W."/>
            <person name="Zverlov V."/>
        </authorList>
    </citation>
    <scope>NUCLEOTIDE SEQUENCE [LARGE SCALE GENOMIC DNA]</scope>
    <source>
        <strain evidence="6">N2K1</strain>
    </source>
</reference>
<feature type="binding site" evidence="4">
    <location>
        <position position="216"/>
    </location>
    <ligand>
        <name>a divalent metal cation</name>
        <dbReference type="ChEBI" id="CHEBI:60240"/>
        <label>1</label>
    </ligand>
</feature>
<dbReference type="EMBL" id="RLII01000003">
    <property type="protein sequence ID" value="RXE59988.1"/>
    <property type="molecule type" value="Genomic_DNA"/>
</dbReference>
<evidence type="ECO:0000313" key="5">
    <source>
        <dbReference type="EMBL" id="RXE59988.1"/>
    </source>
</evidence>
<dbReference type="PANTHER" id="PTHR13799:SF14">
    <property type="entry name" value="GTP CYCLOHYDROLASE 1 TYPE 2 HOMOLOG"/>
    <property type="match status" value="1"/>
</dbReference>
<organism evidence="5 6">
    <name type="scientific">Acetivibrio mesophilus</name>
    <dbReference type="NCBI Taxonomy" id="2487273"/>
    <lineage>
        <taxon>Bacteria</taxon>
        <taxon>Bacillati</taxon>
        <taxon>Bacillota</taxon>
        <taxon>Clostridia</taxon>
        <taxon>Eubacteriales</taxon>
        <taxon>Oscillospiraceae</taxon>
        <taxon>Acetivibrio</taxon>
    </lineage>
</organism>